<dbReference type="PANTHER" id="PTHR46825">
    <property type="entry name" value="D-ALANYL-D-ALANINE-CARBOXYPEPTIDASE/ENDOPEPTIDASE AMPH"/>
    <property type="match status" value="1"/>
</dbReference>
<dbReference type="SUPFAM" id="SSF56601">
    <property type="entry name" value="beta-lactamase/transpeptidase-like"/>
    <property type="match status" value="1"/>
</dbReference>
<dbReference type="Proteomes" id="UP000283734">
    <property type="component" value="Unassembled WGS sequence"/>
</dbReference>
<comment type="caution">
    <text evidence="2">The sequence shown here is derived from an EMBL/GenBank/DDBJ whole genome shotgun (WGS) entry which is preliminary data.</text>
</comment>
<dbReference type="EMBL" id="QYYA01000004">
    <property type="protein sequence ID" value="RJG16786.1"/>
    <property type="molecule type" value="Genomic_DNA"/>
</dbReference>
<dbReference type="AlphaFoldDB" id="A0A418XVL8"/>
<accession>A0A418XVL8</accession>
<keyword evidence="3" id="KW-1185">Reference proteome</keyword>
<dbReference type="InterPro" id="IPR012338">
    <property type="entry name" value="Beta-lactam/transpept-like"/>
</dbReference>
<dbReference type="OrthoDB" id="119951at2"/>
<keyword evidence="2" id="KW-0378">Hydrolase</keyword>
<dbReference type="InterPro" id="IPR050491">
    <property type="entry name" value="AmpC-like"/>
</dbReference>
<protein>
    <submittedName>
        <fullName evidence="2">Class A beta-lactamase-related serine hydrolase</fullName>
    </submittedName>
</protein>
<reference evidence="2 3" key="1">
    <citation type="submission" date="2018-09" db="EMBL/GenBank/DDBJ databases">
        <title>Alcanivorax profundi sp. nov., isolated from 1000 m-depth seawater of the Mariana Trench.</title>
        <authorList>
            <person name="Liu J."/>
        </authorList>
    </citation>
    <scope>NUCLEOTIDE SEQUENCE [LARGE SCALE GENOMIC DNA]</scope>
    <source>
        <strain evidence="2 3">MTEO17</strain>
    </source>
</reference>
<evidence type="ECO:0000313" key="2">
    <source>
        <dbReference type="EMBL" id="RJG16786.1"/>
    </source>
</evidence>
<organism evidence="2 3">
    <name type="scientific">Alcanivorax profundi</name>
    <dbReference type="NCBI Taxonomy" id="2338368"/>
    <lineage>
        <taxon>Bacteria</taxon>
        <taxon>Pseudomonadati</taxon>
        <taxon>Pseudomonadota</taxon>
        <taxon>Gammaproteobacteria</taxon>
        <taxon>Oceanospirillales</taxon>
        <taxon>Alcanivoracaceae</taxon>
        <taxon>Alcanivorax</taxon>
    </lineage>
</organism>
<evidence type="ECO:0000313" key="3">
    <source>
        <dbReference type="Proteomes" id="UP000283734"/>
    </source>
</evidence>
<dbReference type="Gene3D" id="3.40.710.10">
    <property type="entry name" value="DD-peptidase/beta-lactamase superfamily"/>
    <property type="match status" value="1"/>
</dbReference>
<name>A0A418XVL8_9GAMM</name>
<proteinExistence type="predicted"/>
<feature type="domain" description="Beta-lactamase-related" evidence="1">
    <location>
        <begin position="72"/>
        <end position="309"/>
    </location>
</feature>
<dbReference type="Pfam" id="PF00144">
    <property type="entry name" value="Beta-lactamase"/>
    <property type="match status" value="1"/>
</dbReference>
<gene>
    <name evidence="2" type="ORF">D4A39_13275</name>
</gene>
<dbReference type="GO" id="GO:0016787">
    <property type="term" value="F:hydrolase activity"/>
    <property type="evidence" value="ECO:0007669"/>
    <property type="project" value="UniProtKB-KW"/>
</dbReference>
<dbReference type="InterPro" id="IPR001466">
    <property type="entry name" value="Beta-lactam-related"/>
</dbReference>
<evidence type="ECO:0000259" key="1">
    <source>
        <dbReference type="Pfam" id="PF00144"/>
    </source>
</evidence>
<dbReference type="RefSeq" id="WP_119918345.1">
    <property type="nucleotide sequence ID" value="NZ_QYYA01000004.1"/>
</dbReference>
<sequence length="395" mass="44349">MSEFKLSKTALLLLSVSLLMLAAVVHLSTTRLKEVNRAFFPLESAVSNLTLRCSEGSPLWLESALISAVKDLKALSGQVALVRSDGSVGHCEIGGLQRFEFLGERVSVQTRFRYGSLTKPITAAAVMRAVADGKIGLDSEIDQILWNGNGHQEKIDWPLKVQVGDLLSHRSGFYQRDRDSVFVVGDKPWCPYSMANLASLKVNRDRPVEYSNLNYCLLGVMLEKVYQKKYRELVNEFFDLEGRGIKFAEYRYEKDEVWHDYRYNQMYSEINRGKFDFYAISSGAGMTGSAYSYAFLMHEIVMSDLGSLLLQGRPDSCDNKAIRNCFGYAFYEYSPRVGELLYVKEGYLPGAAGVVALSQFGDVFVWLGNSDTENAASGELMKKFLVRISNHIHGI</sequence>
<dbReference type="PANTHER" id="PTHR46825:SF9">
    <property type="entry name" value="BETA-LACTAMASE-RELATED DOMAIN-CONTAINING PROTEIN"/>
    <property type="match status" value="1"/>
</dbReference>